<dbReference type="Proteomes" id="UP001054897">
    <property type="component" value="Chromosome"/>
</dbReference>
<evidence type="ECO:0000313" key="2">
    <source>
        <dbReference type="Proteomes" id="UP001054897"/>
    </source>
</evidence>
<dbReference type="GeneID" id="300080738"/>
<gene>
    <name evidence="1" type="ORF">L1F06_007155</name>
</gene>
<reference evidence="1" key="1">
    <citation type="submission" date="2022-06" db="EMBL/GenBank/DDBJ databases">
        <title>Complete genome of Pseudomonas hydrolytica DSWY01T.</title>
        <authorList>
            <person name="Jung J."/>
            <person name="Jeon C.O."/>
        </authorList>
    </citation>
    <scope>NUCLEOTIDE SEQUENCE</scope>
    <source>
        <strain evidence="1">DSWY01</strain>
    </source>
</reference>
<name>A0ABY5ABD9_9GAMM</name>
<proteinExistence type="predicted"/>
<accession>A0ABY5ABD9</accession>
<dbReference type="EMBL" id="CP099397">
    <property type="protein sequence ID" value="USR41204.1"/>
    <property type="molecule type" value="Genomic_DNA"/>
</dbReference>
<evidence type="ECO:0008006" key="3">
    <source>
        <dbReference type="Google" id="ProtNLM"/>
    </source>
</evidence>
<keyword evidence="2" id="KW-1185">Reference proteome</keyword>
<organism evidence="1 2">
    <name type="scientific">Ectopseudomonas hydrolytica</name>
    <dbReference type="NCBI Taxonomy" id="2493633"/>
    <lineage>
        <taxon>Bacteria</taxon>
        <taxon>Pseudomonadati</taxon>
        <taxon>Pseudomonadota</taxon>
        <taxon>Gammaproteobacteria</taxon>
        <taxon>Pseudomonadales</taxon>
        <taxon>Pseudomonadaceae</taxon>
        <taxon>Ectopseudomonas</taxon>
    </lineage>
</organism>
<sequence length="146" mass="16703">MLVQDINLETLLHEFVAEQHQLLANDSSEQAISHQLAMKLAGAFSGWHVDCEYNRDIEKIKRLIYAISPEGSTSEHNVVPDIIIHRRMTNDNLIAIEVKKSTNQEQSFKDLSKLKAFREQLGYQHTLFIRFLTGSANTGLAEYEFV</sequence>
<dbReference type="RefSeq" id="WP_129483863.1">
    <property type="nucleotide sequence ID" value="NZ_CP099397.1"/>
</dbReference>
<evidence type="ECO:0000313" key="1">
    <source>
        <dbReference type="EMBL" id="USR41204.1"/>
    </source>
</evidence>
<protein>
    <recommendedName>
        <fullName evidence="3">PD-(D/E)XK nuclease superfamily protein</fullName>
    </recommendedName>
</protein>